<gene>
    <name evidence="1" type="ORF">HNS30_35945</name>
</gene>
<protein>
    <submittedName>
        <fullName evidence="1">Uncharacterized protein</fullName>
    </submittedName>
</protein>
<accession>A0A7Y4K045</accession>
<sequence>MSVNIQRFHQVFLYQSRAPVPQLLEDLEVLGGLDARAEAQRSALAWGGWLTAI</sequence>
<evidence type="ECO:0000313" key="2">
    <source>
        <dbReference type="Proteomes" id="UP000528460"/>
    </source>
</evidence>
<reference evidence="1 2" key="1">
    <citation type="submission" date="2020-05" db="EMBL/GenBank/DDBJ databases">
        <authorList>
            <person name="Whitworth D."/>
        </authorList>
    </citation>
    <scope>NUCLEOTIDE SEQUENCE [LARGE SCALE GENOMIC DNA]</scope>
    <source>
        <strain evidence="1 2">CA046A</strain>
    </source>
</reference>
<dbReference type="AlphaFoldDB" id="A0A7Y4K045"/>
<dbReference type="EMBL" id="JABFJW010000471">
    <property type="protein sequence ID" value="NOK14434.1"/>
    <property type="molecule type" value="Genomic_DNA"/>
</dbReference>
<proteinExistence type="predicted"/>
<name>A0A7Y4K045_9BACT</name>
<dbReference type="Proteomes" id="UP000528460">
    <property type="component" value="Unassembled WGS sequence"/>
</dbReference>
<feature type="non-terminal residue" evidence="1">
    <location>
        <position position="53"/>
    </location>
</feature>
<organism evidence="1 2">
    <name type="scientific">Corallococcus exercitus</name>
    <dbReference type="NCBI Taxonomy" id="2316736"/>
    <lineage>
        <taxon>Bacteria</taxon>
        <taxon>Pseudomonadati</taxon>
        <taxon>Myxococcota</taxon>
        <taxon>Myxococcia</taxon>
        <taxon>Myxococcales</taxon>
        <taxon>Cystobacterineae</taxon>
        <taxon>Myxococcaceae</taxon>
        <taxon>Corallococcus</taxon>
    </lineage>
</organism>
<comment type="caution">
    <text evidence="1">The sequence shown here is derived from an EMBL/GenBank/DDBJ whole genome shotgun (WGS) entry which is preliminary data.</text>
</comment>
<evidence type="ECO:0000313" key="1">
    <source>
        <dbReference type="EMBL" id="NOK14434.1"/>
    </source>
</evidence>